<feature type="domain" description="DC1" evidence="3">
    <location>
        <begin position="89"/>
        <end position="137"/>
    </location>
</feature>
<reference evidence="4 5" key="1">
    <citation type="journal article" date="2023" name="Hortic Res">
        <title>The complete reference genome for grapevine (Vitis vinifera L.) genetics and breeding.</title>
        <authorList>
            <person name="Shi X."/>
            <person name="Cao S."/>
            <person name="Wang X."/>
            <person name="Huang S."/>
            <person name="Wang Y."/>
            <person name="Liu Z."/>
            <person name="Liu W."/>
            <person name="Leng X."/>
            <person name="Peng Y."/>
            <person name="Wang N."/>
            <person name="Wang Y."/>
            <person name="Ma Z."/>
            <person name="Xu X."/>
            <person name="Zhang F."/>
            <person name="Xue H."/>
            <person name="Zhong H."/>
            <person name="Wang Y."/>
            <person name="Zhang K."/>
            <person name="Velt A."/>
            <person name="Avia K."/>
            <person name="Holtgrawe D."/>
            <person name="Grimplet J."/>
            <person name="Matus J.T."/>
            <person name="Ware D."/>
            <person name="Wu X."/>
            <person name="Wang H."/>
            <person name="Liu C."/>
            <person name="Fang Y."/>
            <person name="Rustenholz C."/>
            <person name="Cheng Z."/>
            <person name="Xiao H."/>
            <person name="Zhou Y."/>
        </authorList>
    </citation>
    <scope>NUCLEOTIDE SEQUENCE [LARGE SCALE GENOMIC DNA]</scope>
    <source>
        <strain evidence="5">cv. Pinot noir / PN40024</strain>
        <tissue evidence="4">Leaf</tissue>
    </source>
</reference>
<dbReference type="Proteomes" id="UP001227230">
    <property type="component" value="Chromosome 8"/>
</dbReference>
<keyword evidence="5" id="KW-1185">Reference proteome</keyword>
<evidence type="ECO:0000256" key="2">
    <source>
        <dbReference type="SAM" id="MobiDB-lite"/>
    </source>
</evidence>
<evidence type="ECO:0000313" key="4">
    <source>
        <dbReference type="EMBL" id="WJZ93937.1"/>
    </source>
</evidence>
<dbReference type="PANTHER" id="PTHR46288">
    <property type="entry name" value="PHORBOL-ESTER/DAG-TYPE DOMAIN-CONTAINING PROTEIN"/>
    <property type="match status" value="1"/>
</dbReference>
<feature type="domain" description="DC1" evidence="3">
    <location>
        <begin position="36"/>
        <end position="79"/>
    </location>
</feature>
<gene>
    <name evidence="4" type="ORF">VitviT2T_012835</name>
</gene>
<name>A0ABY9CGQ4_VITVI</name>
<evidence type="ECO:0000256" key="1">
    <source>
        <dbReference type="ARBA" id="ARBA00022737"/>
    </source>
</evidence>
<sequence length="281" mass="31005">MNFDLAHMKKWLQILQLWITARGGSEKERMEYKHFNHEHNLAIFELQAGNGIHCSGCRTLCSNSAYACWKCDFFLHLECGNANRAMEHPSHELHHLTLVPYPTYSAGSFVCNACGAPGSSFSYCCSLCEFDLHIRCALLPAIISHRAHPHELSLTYGLGPQAKVSSPPNACDICHKLVDNKFWTYSCGPCKFQLHTSCATPEMVPISYQADGVSGNAAVEAGPGFYKEENGSGSSQNGSKPAEVEDPVLATQLELMRLQQELELSNQLAKMMASYNLSSLV</sequence>
<dbReference type="SUPFAM" id="SSF57889">
    <property type="entry name" value="Cysteine-rich domain"/>
    <property type="match status" value="2"/>
</dbReference>
<proteinExistence type="predicted"/>
<feature type="domain" description="DC1" evidence="3">
    <location>
        <begin position="148"/>
        <end position="199"/>
    </location>
</feature>
<accession>A0ABY9CGQ4</accession>
<dbReference type="PANTHER" id="PTHR46288:SF68">
    <property type="entry name" value="DC1 DOMAIN-CONTAINING PROTEIN"/>
    <property type="match status" value="1"/>
</dbReference>
<dbReference type="InterPro" id="IPR046349">
    <property type="entry name" value="C1-like_sf"/>
</dbReference>
<organism evidence="4 5">
    <name type="scientific">Vitis vinifera</name>
    <name type="common">Grape</name>
    <dbReference type="NCBI Taxonomy" id="29760"/>
    <lineage>
        <taxon>Eukaryota</taxon>
        <taxon>Viridiplantae</taxon>
        <taxon>Streptophyta</taxon>
        <taxon>Embryophyta</taxon>
        <taxon>Tracheophyta</taxon>
        <taxon>Spermatophyta</taxon>
        <taxon>Magnoliopsida</taxon>
        <taxon>eudicotyledons</taxon>
        <taxon>Gunneridae</taxon>
        <taxon>Pentapetalae</taxon>
        <taxon>rosids</taxon>
        <taxon>Vitales</taxon>
        <taxon>Vitaceae</taxon>
        <taxon>Viteae</taxon>
        <taxon>Vitis</taxon>
    </lineage>
</organism>
<dbReference type="Pfam" id="PF03107">
    <property type="entry name" value="C1_2"/>
    <property type="match status" value="3"/>
</dbReference>
<protein>
    <recommendedName>
        <fullName evidence="3">DC1 domain-containing protein</fullName>
    </recommendedName>
</protein>
<feature type="region of interest" description="Disordered" evidence="2">
    <location>
        <begin position="224"/>
        <end position="243"/>
    </location>
</feature>
<keyword evidence="1" id="KW-0677">Repeat</keyword>
<dbReference type="EMBL" id="CP126655">
    <property type="protein sequence ID" value="WJZ93937.1"/>
    <property type="molecule type" value="Genomic_DNA"/>
</dbReference>
<evidence type="ECO:0000313" key="5">
    <source>
        <dbReference type="Proteomes" id="UP001227230"/>
    </source>
</evidence>
<dbReference type="InterPro" id="IPR004146">
    <property type="entry name" value="DC1"/>
</dbReference>
<evidence type="ECO:0000259" key="3">
    <source>
        <dbReference type="Pfam" id="PF03107"/>
    </source>
</evidence>